<keyword evidence="2" id="KW-0378">Hydrolase</keyword>
<comment type="caution">
    <text evidence="2">The sequence shown here is derived from an EMBL/GenBank/DDBJ whole genome shotgun (WGS) entry which is preliminary data.</text>
</comment>
<dbReference type="Pfam" id="PF12697">
    <property type="entry name" value="Abhydrolase_6"/>
    <property type="match status" value="1"/>
</dbReference>
<reference evidence="2 3" key="1">
    <citation type="submission" date="2016-11" db="EMBL/GenBank/DDBJ databases">
        <title>Paenibacillus species isolates.</title>
        <authorList>
            <person name="Beno S.M."/>
        </authorList>
    </citation>
    <scope>NUCLEOTIDE SEQUENCE [LARGE SCALE GENOMIC DNA]</scope>
    <source>
        <strain evidence="2 3">FSL R5-0378</strain>
    </source>
</reference>
<name>A0A1R1EI79_9BACL</name>
<accession>A0A1R1EI79</accession>
<sequence>MRTVTSKDGTSIAYDKVGSGPPLLLVDGALCSRGNGPSSALAAALQQDFTVYTYDRRGRGESGDHAIYGVDREIEDLSAVIEEAGEDVFVYGVSSGAALALEAANQLSSIKKLALYEAPFVTDGSREAVPDEYAAQMDELIRANRRGAAVKLFMRKGVGLPAPVVAMMPMMPAWSKLKSVAHTLPYDTILTIGQQKGSKETLKKWSSVSVPTLVAVGGKSPEWMRNSMKELAQVLPNATHQVLPGQTHIVKPAALVPVLVDYLKG</sequence>
<dbReference type="InterPro" id="IPR050471">
    <property type="entry name" value="AB_hydrolase"/>
</dbReference>
<keyword evidence="3" id="KW-1185">Reference proteome</keyword>
<dbReference type="SUPFAM" id="SSF53474">
    <property type="entry name" value="alpha/beta-Hydrolases"/>
    <property type="match status" value="1"/>
</dbReference>
<dbReference type="GO" id="GO:0004806">
    <property type="term" value="F:triacylglycerol lipase activity"/>
    <property type="evidence" value="ECO:0007669"/>
    <property type="project" value="TreeGrafter"/>
</dbReference>
<evidence type="ECO:0000259" key="1">
    <source>
        <dbReference type="Pfam" id="PF12697"/>
    </source>
</evidence>
<dbReference type="InterPro" id="IPR000073">
    <property type="entry name" value="AB_hydrolase_1"/>
</dbReference>
<evidence type="ECO:0000313" key="2">
    <source>
        <dbReference type="EMBL" id="OMF51523.1"/>
    </source>
</evidence>
<dbReference type="InterPro" id="IPR029058">
    <property type="entry name" value="AB_hydrolase_fold"/>
</dbReference>
<dbReference type="PANTHER" id="PTHR43433:SF5">
    <property type="entry name" value="AB HYDROLASE-1 DOMAIN-CONTAINING PROTEIN"/>
    <property type="match status" value="1"/>
</dbReference>
<dbReference type="GO" id="GO:0046503">
    <property type="term" value="P:glycerolipid catabolic process"/>
    <property type="evidence" value="ECO:0007669"/>
    <property type="project" value="TreeGrafter"/>
</dbReference>
<organism evidence="2 3">
    <name type="scientific">Paenibacillus rhizosphaerae</name>
    <dbReference type="NCBI Taxonomy" id="297318"/>
    <lineage>
        <taxon>Bacteria</taxon>
        <taxon>Bacillati</taxon>
        <taxon>Bacillota</taxon>
        <taxon>Bacilli</taxon>
        <taxon>Bacillales</taxon>
        <taxon>Paenibacillaceae</taxon>
        <taxon>Paenibacillus</taxon>
    </lineage>
</organism>
<dbReference type="STRING" id="297318.BK138_24975"/>
<dbReference type="RefSeq" id="WP_076173524.1">
    <property type="nucleotide sequence ID" value="NZ_MRTP01000009.1"/>
</dbReference>
<dbReference type="Gene3D" id="3.40.50.1820">
    <property type="entry name" value="alpha/beta hydrolase"/>
    <property type="match status" value="1"/>
</dbReference>
<dbReference type="EMBL" id="MRTP01000009">
    <property type="protein sequence ID" value="OMF51523.1"/>
    <property type="molecule type" value="Genomic_DNA"/>
</dbReference>
<protein>
    <submittedName>
        <fullName evidence="2">Alpha/beta hydrolase</fullName>
    </submittedName>
</protein>
<proteinExistence type="predicted"/>
<dbReference type="Proteomes" id="UP000187172">
    <property type="component" value="Unassembled WGS sequence"/>
</dbReference>
<dbReference type="AlphaFoldDB" id="A0A1R1EI79"/>
<dbReference type="PANTHER" id="PTHR43433">
    <property type="entry name" value="HYDROLASE, ALPHA/BETA FOLD FAMILY PROTEIN"/>
    <property type="match status" value="1"/>
</dbReference>
<feature type="domain" description="AB hydrolase-1" evidence="1">
    <location>
        <begin position="39"/>
        <end position="248"/>
    </location>
</feature>
<gene>
    <name evidence="2" type="ORF">BK138_24975</name>
</gene>
<evidence type="ECO:0000313" key="3">
    <source>
        <dbReference type="Proteomes" id="UP000187172"/>
    </source>
</evidence>